<dbReference type="CDD" id="cd17515">
    <property type="entry name" value="RMtype1_S_MjaORF132P_Sau1132ORF3780P-TRD1-CR1_like"/>
    <property type="match status" value="1"/>
</dbReference>
<dbReference type="eggNOG" id="COG0732">
    <property type="taxonomic scope" value="Bacteria"/>
</dbReference>
<dbReference type="HOGENOM" id="CLU_1067489_0_0_10"/>
<evidence type="ECO:0000256" key="1">
    <source>
        <dbReference type="ARBA" id="ARBA00010923"/>
    </source>
</evidence>
<dbReference type="GO" id="GO:0003677">
    <property type="term" value="F:DNA binding"/>
    <property type="evidence" value="ECO:0007669"/>
    <property type="project" value="UniProtKB-KW"/>
</dbReference>
<dbReference type="InterPro" id="IPR044946">
    <property type="entry name" value="Restrct_endonuc_typeI_TRD_sf"/>
</dbReference>
<dbReference type="InterPro" id="IPR000055">
    <property type="entry name" value="Restrct_endonuc_typeI_TRD"/>
</dbReference>
<feature type="domain" description="Type I restriction modification DNA specificity" evidence="4">
    <location>
        <begin position="94"/>
        <end position="258"/>
    </location>
</feature>
<proteinExistence type="inferred from homology"/>
<evidence type="ECO:0000313" key="5">
    <source>
        <dbReference type="EMBL" id="EFS96749.1"/>
    </source>
</evidence>
<dbReference type="GO" id="GO:0009307">
    <property type="term" value="P:DNA restriction-modification system"/>
    <property type="evidence" value="ECO:0007669"/>
    <property type="project" value="UniProtKB-KW"/>
</dbReference>
<dbReference type="PANTHER" id="PTHR43140">
    <property type="entry name" value="TYPE-1 RESTRICTION ENZYME ECOKI SPECIFICITY PROTEIN"/>
    <property type="match status" value="1"/>
</dbReference>
<evidence type="ECO:0000259" key="4">
    <source>
        <dbReference type="Pfam" id="PF01420"/>
    </source>
</evidence>
<organism evidence="5 6">
    <name type="scientific">Capnocytophaga ochracea F0287</name>
    <dbReference type="NCBI Taxonomy" id="873517"/>
    <lineage>
        <taxon>Bacteria</taxon>
        <taxon>Pseudomonadati</taxon>
        <taxon>Bacteroidota</taxon>
        <taxon>Flavobacteriia</taxon>
        <taxon>Flavobacteriales</taxon>
        <taxon>Flavobacteriaceae</taxon>
        <taxon>Capnocytophaga</taxon>
    </lineage>
</organism>
<evidence type="ECO:0000313" key="6">
    <source>
        <dbReference type="Proteomes" id="UP000005391"/>
    </source>
</evidence>
<dbReference type="PANTHER" id="PTHR43140:SF1">
    <property type="entry name" value="TYPE I RESTRICTION ENZYME ECOKI SPECIFICITY SUBUNIT"/>
    <property type="match status" value="1"/>
</dbReference>
<evidence type="ECO:0000256" key="2">
    <source>
        <dbReference type="ARBA" id="ARBA00022747"/>
    </source>
</evidence>
<name>E4MU90_CAPOC</name>
<dbReference type="InterPro" id="IPR051212">
    <property type="entry name" value="Type-I_RE_S_subunit"/>
</dbReference>
<keyword evidence="2" id="KW-0680">Restriction system</keyword>
<accession>E4MU90</accession>
<feature type="non-terminal residue" evidence="5">
    <location>
        <position position="1"/>
    </location>
</feature>
<dbReference type="Gene3D" id="3.90.220.20">
    <property type="entry name" value="DNA methylase specificity domains"/>
    <property type="match status" value="1"/>
</dbReference>
<sequence length="260" mass="29952">ELNTLNKNIKEQLKKSVLQYAIEGKLVPQDETEGTAEVLLEQIQKEKLKLYEENKLKKKDLEHSTIFKGEDNKYYEKIGKNVTCIDEEIPFEIPKDWRWVRMGQIGDWGAGSTPPRSNPNYYNGKILWLKTGELNNGIVFDTEEKITEKAFQECSLRINKVGNVLIAMYGATIGKLAIADKELTTNQACCGCSPYLINNWYLFYFLMASREQFIKRGEGGAQPNISRVKLVEHLIPLPPLYEQQRIVNTIQNIFRCIEKN</sequence>
<dbReference type="SUPFAM" id="SSF116734">
    <property type="entry name" value="DNA methylase specificity domain"/>
    <property type="match status" value="1"/>
</dbReference>
<dbReference type="EMBL" id="AEOH01000045">
    <property type="protein sequence ID" value="EFS96749.1"/>
    <property type="molecule type" value="Genomic_DNA"/>
</dbReference>
<comment type="caution">
    <text evidence="5">The sequence shown here is derived from an EMBL/GenBank/DDBJ whole genome shotgun (WGS) entry which is preliminary data.</text>
</comment>
<evidence type="ECO:0000256" key="3">
    <source>
        <dbReference type="ARBA" id="ARBA00023125"/>
    </source>
</evidence>
<protein>
    <submittedName>
        <fullName evidence="5">Type I restriction modification DNA specificity domain protein</fullName>
    </submittedName>
</protein>
<dbReference type="Proteomes" id="UP000005391">
    <property type="component" value="Unassembled WGS sequence"/>
</dbReference>
<gene>
    <name evidence="5" type="ORF">HMPREF1977_1950</name>
</gene>
<dbReference type="AlphaFoldDB" id="E4MU90"/>
<dbReference type="Pfam" id="PF01420">
    <property type="entry name" value="Methylase_S"/>
    <property type="match status" value="1"/>
</dbReference>
<reference evidence="5 6" key="1">
    <citation type="submission" date="2010-10" db="EMBL/GenBank/DDBJ databases">
        <authorList>
            <person name="Muzny D."/>
            <person name="Qin X."/>
            <person name="Deng J."/>
            <person name="Jiang H."/>
            <person name="Liu Y."/>
            <person name="Qu J."/>
            <person name="Song X.-Z."/>
            <person name="Zhang L."/>
            <person name="Thornton R."/>
            <person name="Coyle M."/>
            <person name="Francisco L."/>
            <person name="Jackson L."/>
            <person name="Javaid M."/>
            <person name="Korchina V."/>
            <person name="Kovar C."/>
            <person name="Mata R."/>
            <person name="Mathew T."/>
            <person name="Ngo R."/>
            <person name="Nguyen L."/>
            <person name="Nguyen N."/>
            <person name="Okwuonu G."/>
            <person name="Ongeri F."/>
            <person name="Pham C."/>
            <person name="Simmons D."/>
            <person name="Wilczek-Boney K."/>
            <person name="Hale W."/>
            <person name="Jakkamsetti A."/>
            <person name="Pham P."/>
            <person name="Ruth R."/>
            <person name="San Lucas F."/>
            <person name="Warren J."/>
            <person name="Zhang J."/>
            <person name="Zhao Z."/>
            <person name="Zhou C."/>
            <person name="Zhu D."/>
            <person name="Lee S."/>
            <person name="Bess C."/>
            <person name="Blankenburg K."/>
            <person name="Forbes L."/>
            <person name="Fu Q."/>
            <person name="Gubbala S."/>
            <person name="Hirani K."/>
            <person name="Jayaseelan J.C."/>
            <person name="Lara F."/>
            <person name="Munidasa M."/>
            <person name="Palculict T."/>
            <person name="Patil S."/>
            <person name="Pu L.-L."/>
            <person name="Saada N."/>
            <person name="Tang L."/>
            <person name="Weissenberger G."/>
            <person name="Zhu Y."/>
            <person name="Hemphill L."/>
            <person name="Shang Y."/>
            <person name="Youmans B."/>
            <person name="Ayvaz T."/>
            <person name="Ross M."/>
            <person name="Santibanez J."/>
            <person name="Aqrawi P."/>
            <person name="Gross S."/>
            <person name="Joshi V."/>
            <person name="Fowler G."/>
            <person name="Nazareth L."/>
            <person name="Reid J."/>
            <person name="Worley K."/>
            <person name="Petrosino J."/>
            <person name="Highlander S."/>
            <person name="Gibbs R."/>
        </authorList>
    </citation>
    <scope>NUCLEOTIDE SEQUENCE [LARGE SCALE GENOMIC DNA]</scope>
    <source>
        <strain evidence="5 6">F0287</strain>
    </source>
</reference>
<comment type="similarity">
    <text evidence="1">Belongs to the type-I restriction system S methylase family.</text>
</comment>
<dbReference type="RefSeq" id="WP_002674851.1">
    <property type="nucleotide sequence ID" value="NZ_GL573160.1"/>
</dbReference>
<keyword evidence="3" id="KW-0238">DNA-binding</keyword>